<protein>
    <submittedName>
        <fullName evidence="2">Uncharacterized protein</fullName>
    </submittedName>
</protein>
<evidence type="ECO:0000313" key="3">
    <source>
        <dbReference type="Proteomes" id="UP001208570"/>
    </source>
</evidence>
<keyword evidence="1" id="KW-0812">Transmembrane</keyword>
<accession>A0AAD9JNB7</accession>
<dbReference type="AlphaFoldDB" id="A0AAD9JNB7"/>
<sequence length="226" mass="25522">MANCCTTEFRRVRLVIAVLTFLVCTFDLATDWYTFVAFYQYRSTRIDNNLMIAIAVSATLGSVLFFAELRTSVVEMRSFGGRRRAGEDEADNRGKSAENWWEVITFCQVTTEDAPVAVIMYFAFHSGGCPLFYRVFQESFVGNLALLGSFSSACWKVLTSLFYCCCGCCIRSGKNCAGDYYCCCCCRAFRSIVAFLVLTFTAYLFFTFNYRGVEIRSDCVNNSTVT</sequence>
<dbReference type="EMBL" id="JAODUP010000228">
    <property type="protein sequence ID" value="KAK2155897.1"/>
    <property type="molecule type" value="Genomic_DNA"/>
</dbReference>
<feature type="transmembrane region" description="Helical" evidence="1">
    <location>
        <begin position="12"/>
        <end position="30"/>
    </location>
</feature>
<feature type="transmembrane region" description="Helical" evidence="1">
    <location>
        <begin position="188"/>
        <end position="206"/>
    </location>
</feature>
<keyword evidence="1" id="KW-0472">Membrane</keyword>
<keyword evidence="3" id="KW-1185">Reference proteome</keyword>
<organism evidence="2 3">
    <name type="scientific">Paralvinella palmiformis</name>
    <dbReference type="NCBI Taxonomy" id="53620"/>
    <lineage>
        <taxon>Eukaryota</taxon>
        <taxon>Metazoa</taxon>
        <taxon>Spiralia</taxon>
        <taxon>Lophotrochozoa</taxon>
        <taxon>Annelida</taxon>
        <taxon>Polychaeta</taxon>
        <taxon>Sedentaria</taxon>
        <taxon>Canalipalpata</taxon>
        <taxon>Terebellida</taxon>
        <taxon>Terebelliformia</taxon>
        <taxon>Alvinellidae</taxon>
        <taxon>Paralvinella</taxon>
    </lineage>
</organism>
<feature type="transmembrane region" description="Helical" evidence="1">
    <location>
        <begin position="50"/>
        <end position="69"/>
    </location>
</feature>
<name>A0AAD9JNB7_9ANNE</name>
<evidence type="ECO:0000313" key="2">
    <source>
        <dbReference type="EMBL" id="KAK2155897.1"/>
    </source>
</evidence>
<keyword evidence="1" id="KW-1133">Transmembrane helix</keyword>
<comment type="caution">
    <text evidence="2">The sequence shown here is derived from an EMBL/GenBank/DDBJ whole genome shotgun (WGS) entry which is preliminary data.</text>
</comment>
<evidence type="ECO:0000256" key="1">
    <source>
        <dbReference type="SAM" id="Phobius"/>
    </source>
</evidence>
<reference evidence="2" key="1">
    <citation type="journal article" date="2023" name="Mol. Biol. Evol.">
        <title>Third-Generation Sequencing Reveals the Adaptive Role of the Epigenome in Three Deep-Sea Polychaetes.</title>
        <authorList>
            <person name="Perez M."/>
            <person name="Aroh O."/>
            <person name="Sun Y."/>
            <person name="Lan Y."/>
            <person name="Juniper S.K."/>
            <person name="Young C.R."/>
            <person name="Angers B."/>
            <person name="Qian P.Y."/>
        </authorList>
    </citation>
    <scope>NUCLEOTIDE SEQUENCE</scope>
    <source>
        <strain evidence="2">P08H-3</strain>
    </source>
</reference>
<proteinExistence type="predicted"/>
<gene>
    <name evidence="2" type="ORF">LSH36_228g06016</name>
</gene>
<dbReference type="Proteomes" id="UP001208570">
    <property type="component" value="Unassembled WGS sequence"/>
</dbReference>